<keyword evidence="3" id="KW-1185">Reference proteome</keyword>
<dbReference type="Pfam" id="PF22479">
    <property type="entry name" value="Pam3_gp18"/>
    <property type="match status" value="1"/>
</dbReference>
<reference evidence="2 3" key="1">
    <citation type="submission" date="2020-11" db="EMBL/GenBank/DDBJ databases">
        <title>Draft Genome of Enterobacter sp. strain EMC7.</title>
        <authorList>
            <person name="Barman P."/>
            <person name="Sinha S."/>
            <person name="Sen S."/>
            <person name="Chakraborty R."/>
        </authorList>
    </citation>
    <scope>NUCLEOTIDE SEQUENCE [LARGE SCALE GENOMIC DNA]</scope>
    <source>
        <strain evidence="2 3">EMC7</strain>
    </source>
</reference>
<gene>
    <name evidence="2" type="ORF">ITX56_04980</name>
</gene>
<comment type="caution">
    <text evidence="2">The sequence shown here is derived from an EMBL/GenBank/DDBJ whole genome shotgun (WGS) entry which is preliminary data.</text>
</comment>
<name>A0ABS7RS73_9ENTR</name>
<evidence type="ECO:0000313" key="2">
    <source>
        <dbReference type="EMBL" id="MBZ0057174.1"/>
    </source>
</evidence>
<evidence type="ECO:0000259" key="1">
    <source>
        <dbReference type="Pfam" id="PF22479"/>
    </source>
</evidence>
<feature type="domain" description="Cyanophage baseplate Pam3 plug gp18" evidence="1">
    <location>
        <begin position="6"/>
        <end position="66"/>
    </location>
</feature>
<dbReference type="EMBL" id="JADMNK010000002">
    <property type="protein sequence ID" value="MBZ0057174.1"/>
    <property type="molecule type" value="Genomic_DNA"/>
</dbReference>
<dbReference type="RefSeq" id="WP_223074088.1">
    <property type="nucleotide sequence ID" value="NZ_JADMNK010000002.1"/>
</dbReference>
<dbReference type="InterPro" id="IPR054252">
    <property type="entry name" value="Pam3_gp18"/>
</dbReference>
<sequence>MTIAHYEINIIPDIPDQEFTTSLNGLILNMRLYFSDTTKLWWLAISNSDRTVTLSHICMRPGIWHPLSGRMPGYSGAGAVGVARLRPNVPFGSVDAFNGSFGLYLYDDVESD</sequence>
<organism evidence="2 3">
    <name type="scientific">Leclercia barmai</name>
    <dbReference type="NCBI Taxonomy" id="2785629"/>
    <lineage>
        <taxon>Bacteria</taxon>
        <taxon>Pseudomonadati</taxon>
        <taxon>Pseudomonadota</taxon>
        <taxon>Gammaproteobacteria</taxon>
        <taxon>Enterobacterales</taxon>
        <taxon>Enterobacteriaceae</taxon>
        <taxon>Leclercia</taxon>
    </lineage>
</organism>
<dbReference type="Proteomes" id="UP000706580">
    <property type="component" value="Unassembled WGS sequence"/>
</dbReference>
<protein>
    <recommendedName>
        <fullName evidence="1">Cyanophage baseplate Pam3 plug gp18 domain-containing protein</fullName>
    </recommendedName>
</protein>
<accession>A0ABS7RS73</accession>
<evidence type="ECO:0000313" key="3">
    <source>
        <dbReference type="Proteomes" id="UP000706580"/>
    </source>
</evidence>
<proteinExistence type="predicted"/>